<dbReference type="Gene3D" id="3.40.50.2000">
    <property type="entry name" value="Glycogen Phosphorylase B"/>
    <property type="match status" value="2"/>
</dbReference>
<comment type="caution">
    <text evidence="4">The sequence shown here is derived from an EMBL/GenBank/DDBJ whole genome shotgun (WGS) entry which is preliminary data.</text>
</comment>
<dbReference type="Proteomes" id="UP000232673">
    <property type="component" value="Unassembled WGS sequence"/>
</dbReference>
<keyword evidence="5" id="KW-1185">Reference proteome</keyword>
<dbReference type="Pfam" id="PF13439">
    <property type="entry name" value="Glyco_transf_4"/>
    <property type="match status" value="1"/>
</dbReference>
<dbReference type="EMBL" id="LKTS01000047">
    <property type="protein sequence ID" value="PKD16212.1"/>
    <property type="molecule type" value="Genomic_DNA"/>
</dbReference>
<dbReference type="PANTHER" id="PTHR46401">
    <property type="entry name" value="GLYCOSYLTRANSFERASE WBBK-RELATED"/>
    <property type="match status" value="1"/>
</dbReference>
<evidence type="ECO:0000313" key="5">
    <source>
        <dbReference type="Proteomes" id="UP000232673"/>
    </source>
</evidence>
<dbReference type="SUPFAM" id="SSF53756">
    <property type="entry name" value="UDP-Glycosyltransferase/glycogen phosphorylase"/>
    <property type="match status" value="1"/>
</dbReference>
<gene>
    <name evidence="4" type="ORF">APR41_10520</name>
</gene>
<keyword evidence="1" id="KW-0808">Transferase</keyword>
<evidence type="ECO:0000259" key="2">
    <source>
        <dbReference type="Pfam" id="PF00534"/>
    </source>
</evidence>
<feature type="domain" description="Glycosyltransferase subfamily 4-like N-terminal" evidence="3">
    <location>
        <begin position="6"/>
        <end position="173"/>
    </location>
</feature>
<organism evidence="4 5">
    <name type="scientific">Salegentibacter salinarum</name>
    <dbReference type="NCBI Taxonomy" id="447422"/>
    <lineage>
        <taxon>Bacteria</taxon>
        <taxon>Pseudomonadati</taxon>
        <taxon>Bacteroidota</taxon>
        <taxon>Flavobacteriia</taxon>
        <taxon>Flavobacteriales</taxon>
        <taxon>Flavobacteriaceae</taxon>
        <taxon>Salegentibacter</taxon>
    </lineage>
</organism>
<evidence type="ECO:0000259" key="3">
    <source>
        <dbReference type="Pfam" id="PF13439"/>
    </source>
</evidence>
<dbReference type="GO" id="GO:0009103">
    <property type="term" value="P:lipopolysaccharide biosynthetic process"/>
    <property type="evidence" value="ECO:0007669"/>
    <property type="project" value="TreeGrafter"/>
</dbReference>
<name>A0A2N0TN98_9FLAO</name>
<protein>
    <recommendedName>
        <fullName evidence="6">Glycosyl transferase family 1</fullName>
    </recommendedName>
</protein>
<dbReference type="AlphaFoldDB" id="A0A2N0TN98"/>
<reference evidence="4 5" key="1">
    <citation type="submission" date="2015-10" db="EMBL/GenBank/DDBJ databases">
        <title>Draft genome sequence of Salegentibacter salinarum KCTC 12975.</title>
        <authorList>
            <person name="Lin W."/>
            <person name="Zheng Q."/>
        </authorList>
    </citation>
    <scope>NUCLEOTIDE SEQUENCE [LARGE SCALE GENOMIC DNA]</scope>
    <source>
        <strain evidence="4 5">KCTC 12975</strain>
    </source>
</reference>
<dbReference type="Pfam" id="PF00534">
    <property type="entry name" value="Glycos_transf_1"/>
    <property type="match status" value="1"/>
</dbReference>
<proteinExistence type="predicted"/>
<dbReference type="STRING" id="447422.SAMN05660903_02000"/>
<accession>A0A2N0TN98</accession>
<dbReference type="PANTHER" id="PTHR46401:SF2">
    <property type="entry name" value="GLYCOSYLTRANSFERASE WBBK-RELATED"/>
    <property type="match status" value="1"/>
</dbReference>
<evidence type="ECO:0000256" key="1">
    <source>
        <dbReference type="ARBA" id="ARBA00022679"/>
    </source>
</evidence>
<sequence>MTTDTIGGVWVYSMHLCQYLSKFGTEVILLSFGGNPSSDQLDEVQAIENLKYYPTTYKLEWMENPWEDVEKAHIYVKQLCELHKPDVIHLSNFMDLENILTPIVNVYHSCVLSWWESVKGNPAPEEWLRYKELVQASLKNADIVVGPTQSILKSARELYGNDFHGICIPNATDYNYPEEDKQEFILCAGRIWDDAKNLKLLETIAPKLSYPVVVAGSNEHPNNGEKLNIENVIFLGRLPQKELLKWMSKSAIFFSPVLYEPFGLTILEAARSRCALVISNIDTLKENWSHAAIFFDPRIPVQALEALNKLIANSRYRQHLGKVAYNRSNKFSSEKSTRTYLDIYKKLNKVNQLLKLNL</sequence>
<dbReference type="InterPro" id="IPR001296">
    <property type="entry name" value="Glyco_trans_1"/>
</dbReference>
<dbReference type="GO" id="GO:0016757">
    <property type="term" value="F:glycosyltransferase activity"/>
    <property type="evidence" value="ECO:0007669"/>
    <property type="project" value="InterPro"/>
</dbReference>
<evidence type="ECO:0008006" key="6">
    <source>
        <dbReference type="Google" id="ProtNLM"/>
    </source>
</evidence>
<evidence type="ECO:0000313" key="4">
    <source>
        <dbReference type="EMBL" id="PKD16212.1"/>
    </source>
</evidence>
<dbReference type="InterPro" id="IPR028098">
    <property type="entry name" value="Glyco_trans_4-like_N"/>
</dbReference>
<feature type="domain" description="Glycosyl transferase family 1" evidence="2">
    <location>
        <begin position="177"/>
        <end position="326"/>
    </location>
</feature>